<accession>A0AAD7KZ46</accession>
<comment type="catalytic activity">
    <reaction evidence="1">
        <text>S-ubiquitinyl-[E2 ubiquitin-conjugating enzyme]-L-cysteine + [acceptor protein]-L-lysine = [E2 ubiquitin-conjugating enzyme]-L-cysteine + N(6)-ubiquitinyl-[acceptor protein]-L-lysine.</text>
        <dbReference type="EC" id="2.3.2.27"/>
    </reaction>
</comment>
<dbReference type="PANTHER" id="PTHR15710:SF217">
    <property type="entry name" value="E3 UBIQUITIN-PROTEIN LIGASE RDUF2"/>
    <property type="match status" value="1"/>
</dbReference>
<evidence type="ECO:0000256" key="8">
    <source>
        <dbReference type="PROSITE-ProRule" id="PRU00175"/>
    </source>
</evidence>
<dbReference type="GO" id="GO:0016567">
    <property type="term" value="P:protein ubiquitination"/>
    <property type="evidence" value="ECO:0007669"/>
    <property type="project" value="UniProtKB-ARBA"/>
</dbReference>
<evidence type="ECO:0000256" key="1">
    <source>
        <dbReference type="ARBA" id="ARBA00000900"/>
    </source>
</evidence>
<dbReference type="Proteomes" id="UP001163823">
    <property type="component" value="Chromosome 12"/>
</dbReference>
<dbReference type="SMART" id="SM00184">
    <property type="entry name" value="RING"/>
    <property type="match status" value="1"/>
</dbReference>
<dbReference type="Pfam" id="PF06547">
    <property type="entry name" value="DUF1117"/>
    <property type="match status" value="1"/>
</dbReference>
<keyword evidence="4" id="KW-0479">Metal-binding</keyword>
<dbReference type="Pfam" id="PF13639">
    <property type="entry name" value="zf-RING_2"/>
    <property type="match status" value="1"/>
</dbReference>
<dbReference type="EMBL" id="JARAOO010000012">
    <property type="protein sequence ID" value="KAJ7947620.1"/>
    <property type="molecule type" value="Genomic_DNA"/>
</dbReference>
<keyword evidence="3" id="KW-0808">Transferase</keyword>
<feature type="compositionally biased region" description="Low complexity" evidence="9">
    <location>
        <begin position="328"/>
        <end position="338"/>
    </location>
</feature>
<evidence type="ECO:0000313" key="12">
    <source>
        <dbReference type="Proteomes" id="UP001163823"/>
    </source>
</evidence>
<evidence type="ECO:0000313" key="11">
    <source>
        <dbReference type="EMBL" id="KAJ7947620.1"/>
    </source>
</evidence>
<keyword evidence="7" id="KW-0862">Zinc</keyword>
<dbReference type="PROSITE" id="PS50089">
    <property type="entry name" value="ZF_RING_2"/>
    <property type="match status" value="1"/>
</dbReference>
<dbReference type="PANTHER" id="PTHR15710">
    <property type="entry name" value="E3 UBIQUITIN-PROTEIN LIGASE PRAJA"/>
    <property type="match status" value="1"/>
</dbReference>
<dbReference type="SUPFAM" id="SSF57850">
    <property type="entry name" value="RING/U-box"/>
    <property type="match status" value="1"/>
</dbReference>
<protein>
    <recommendedName>
        <fullName evidence="2">RING-type E3 ubiquitin transferase</fullName>
        <ecNumber evidence="2">2.3.2.27</ecNumber>
    </recommendedName>
</protein>
<feature type="domain" description="RING-type" evidence="10">
    <location>
        <begin position="179"/>
        <end position="220"/>
    </location>
</feature>
<gene>
    <name evidence="11" type="ORF">O6P43_028206</name>
</gene>
<dbReference type="AlphaFoldDB" id="A0AAD7KZ46"/>
<reference evidence="11" key="1">
    <citation type="journal article" date="2023" name="Science">
        <title>Elucidation of the pathway for biosynthesis of saponin adjuvants from the soapbark tree.</title>
        <authorList>
            <person name="Reed J."/>
            <person name="Orme A."/>
            <person name="El-Demerdash A."/>
            <person name="Owen C."/>
            <person name="Martin L.B.B."/>
            <person name="Misra R.C."/>
            <person name="Kikuchi S."/>
            <person name="Rejzek M."/>
            <person name="Martin A.C."/>
            <person name="Harkess A."/>
            <person name="Leebens-Mack J."/>
            <person name="Louveau T."/>
            <person name="Stephenson M.J."/>
            <person name="Osbourn A."/>
        </authorList>
    </citation>
    <scope>NUCLEOTIDE SEQUENCE</scope>
    <source>
        <strain evidence="11">S10</strain>
    </source>
</reference>
<feature type="region of interest" description="Disordered" evidence="9">
    <location>
        <begin position="324"/>
        <end position="349"/>
    </location>
</feature>
<dbReference type="Gene3D" id="3.30.40.10">
    <property type="entry name" value="Zinc/RING finger domain, C3HC4 (zinc finger)"/>
    <property type="match status" value="1"/>
</dbReference>
<name>A0AAD7KZ46_QUISA</name>
<evidence type="ECO:0000256" key="7">
    <source>
        <dbReference type="ARBA" id="ARBA00022833"/>
    </source>
</evidence>
<keyword evidence="5 8" id="KW-0863">Zinc-finger</keyword>
<dbReference type="GO" id="GO:0005737">
    <property type="term" value="C:cytoplasm"/>
    <property type="evidence" value="ECO:0007669"/>
    <property type="project" value="TreeGrafter"/>
</dbReference>
<organism evidence="11 12">
    <name type="scientific">Quillaja saponaria</name>
    <name type="common">Soap bark tree</name>
    <dbReference type="NCBI Taxonomy" id="32244"/>
    <lineage>
        <taxon>Eukaryota</taxon>
        <taxon>Viridiplantae</taxon>
        <taxon>Streptophyta</taxon>
        <taxon>Embryophyta</taxon>
        <taxon>Tracheophyta</taxon>
        <taxon>Spermatophyta</taxon>
        <taxon>Magnoliopsida</taxon>
        <taxon>eudicotyledons</taxon>
        <taxon>Gunneridae</taxon>
        <taxon>Pentapetalae</taxon>
        <taxon>rosids</taxon>
        <taxon>fabids</taxon>
        <taxon>Fabales</taxon>
        <taxon>Quillajaceae</taxon>
        <taxon>Quillaja</taxon>
    </lineage>
</organism>
<evidence type="ECO:0000259" key="10">
    <source>
        <dbReference type="PROSITE" id="PS50089"/>
    </source>
</evidence>
<keyword evidence="6" id="KW-0833">Ubl conjugation pathway</keyword>
<dbReference type="InterPro" id="IPR013083">
    <property type="entry name" value="Znf_RING/FYVE/PHD"/>
</dbReference>
<dbReference type="GO" id="GO:0061630">
    <property type="term" value="F:ubiquitin protein ligase activity"/>
    <property type="evidence" value="ECO:0007669"/>
    <property type="project" value="UniProtKB-EC"/>
</dbReference>
<evidence type="ECO:0000256" key="6">
    <source>
        <dbReference type="ARBA" id="ARBA00022786"/>
    </source>
</evidence>
<dbReference type="InterPro" id="IPR001841">
    <property type="entry name" value="Znf_RING"/>
</dbReference>
<dbReference type="GO" id="GO:0008270">
    <property type="term" value="F:zinc ion binding"/>
    <property type="evidence" value="ECO:0007669"/>
    <property type="project" value="UniProtKB-KW"/>
</dbReference>
<dbReference type="KEGG" id="qsa:O6P43_028206"/>
<comment type="caution">
    <text evidence="11">The sequence shown here is derived from an EMBL/GenBank/DDBJ whole genome shotgun (WGS) entry which is preliminary data.</text>
</comment>
<evidence type="ECO:0000256" key="4">
    <source>
        <dbReference type="ARBA" id="ARBA00022723"/>
    </source>
</evidence>
<evidence type="ECO:0000256" key="5">
    <source>
        <dbReference type="ARBA" id="ARBA00022771"/>
    </source>
</evidence>
<dbReference type="FunFam" id="3.30.40.10:FF:000127">
    <property type="entry name" value="E3 ubiquitin-protein ligase RNF181"/>
    <property type="match status" value="1"/>
</dbReference>
<dbReference type="InterPro" id="IPR010543">
    <property type="entry name" value="DUF1117"/>
</dbReference>
<evidence type="ECO:0000256" key="3">
    <source>
        <dbReference type="ARBA" id="ARBA00022679"/>
    </source>
</evidence>
<proteinExistence type="predicted"/>
<sequence>MMNPDMSSTPSYRCCSCTGDSVHLHDQNQIACPHCNSGVTEEITEEIQANHSSENRSSSFPEAPMSIFGYAVGQYPRRPPNAGDRSPLNPIIVISRRPRRAGRRNLEFYYDEGNESGPRRMTTPELHFLLYLGLNRILQQLSRIQANGWPLDMRAPKVAIESMPIIKIGESHVSSDSHCAVCTEAFELGSVAREMPCKHIYHWACILPWLRMHSSCPLCRQELANSVKSEAVTREEAVGFMIWRLPGGRFAVARYFLGPRGEVNNNNNNVPVVFTEIDGTGFASNAPPLTVAPTVANLSNRTSTITVREESGFRSLFRHIFSSRGRHNSSASSNPSPAISEPGNVRTSHSHATALFGRLRRTIQRSRRALLRGD</sequence>
<keyword evidence="12" id="KW-1185">Reference proteome</keyword>
<evidence type="ECO:0000256" key="9">
    <source>
        <dbReference type="SAM" id="MobiDB-lite"/>
    </source>
</evidence>
<dbReference type="EC" id="2.3.2.27" evidence="2"/>
<evidence type="ECO:0000256" key="2">
    <source>
        <dbReference type="ARBA" id="ARBA00012483"/>
    </source>
</evidence>